<accession>A0A6B8W166</accession>
<dbReference type="KEGG" id="ccoe:CETAM_09370"/>
<keyword evidence="2" id="KW-1185">Reference proteome</keyword>
<dbReference type="EMBL" id="CP046453">
    <property type="protein sequence ID" value="QGU05125.1"/>
    <property type="molecule type" value="Genomic_DNA"/>
</dbReference>
<gene>
    <name evidence="1" type="ORF">CETAM_09370</name>
</gene>
<protein>
    <submittedName>
        <fullName evidence="1">Uncharacterized protein</fullName>
    </submittedName>
</protein>
<sequence length="50" mass="5869">MNIHTDLPREVLDNLDPVKKFELEALAKIANRLEKVNEIASRLERVEQRL</sequence>
<dbReference type="Proteomes" id="UP000425178">
    <property type="component" value="Chromosome"/>
</dbReference>
<evidence type="ECO:0000313" key="1">
    <source>
        <dbReference type="EMBL" id="QGU05125.1"/>
    </source>
</evidence>
<proteinExistence type="predicted"/>
<name>A0A6B8W166_9CORY</name>
<reference evidence="1 2" key="1">
    <citation type="journal article" date="2021" name="Int. J. Syst. Evol. Microbiol.">
        <title>Classification of three corynebacterial strains isolated from a small paddock in North Rhine-Westphalia: proposal of &lt;i&gt;Corynebacterium kalinowskii&lt;/i&gt; sp. nov., &lt;i&gt;Corynebacterium comes&lt;/i&gt; sp. nov. and &lt;i&gt;Corynebacterium occultum&lt;/i&gt; sp. nov.</title>
        <authorList>
            <person name="Schaffert L."/>
            <person name="Ruwe M."/>
            <person name="Milse J."/>
            <person name="Hanuschka K."/>
            <person name="Ortseifen V."/>
            <person name="Droste J."/>
            <person name="Brandt D."/>
            <person name="Schl L."/>
            <person name="Kutter Y."/>
            <person name="Vinke S."/>
            <person name="Vieh P."/>
            <person name="Jacob L."/>
            <person name="L N.C."/>
            <person name="Schulte-Berndt E."/>
            <person name="Hain C."/>
            <person name="Linder M."/>
            <person name="Schmidt P."/>
            <person name="Wollenschl L."/>
            <person name="Luttermann T."/>
            <person name="Thieme E."/>
            <person name="Hassa J."/>
            <person name="Haak M."/>
            <person name="Wittchen M."/>
            <person name="Mentz A."/>
            <person name="Persicke M."/>
            <person name="Busche T."/>
            <person name="R C."/>
        </authorList>
    </citation>
    <scope>NUCLEOTIDE SEQUENCE [LARGE SCALE GENOMIC DNA]</scope>
    <source>
        <strain evidence="1 2">2019</strain>
    </source>
</reference>
<evidence type="ECO:0000313" key="2">
    <source>
        <dbReference type="Proteomes" id="UP000425178"/>
    </source>
</evidence>
<dbReference type="RefSeq" id="WP_156228607.1">
    <property type="nucleotide sequence ID" value="NZ_CP046453.1"/>
</dbReference>
<dbReference type="AlphaFoldDB" id="A0A6B8W166"/>
<organism evidence="1 2">
    <name type="scientific">Corynebacterium comes</name>
    <dbReference type="NCBI Taxonomy" id="2675218"/>
    <lineage>
        <taxon>Bacteria</taxon>
        <taxon>Bacillati</taxon>
        <taxon>Actinomycetota</taxon>
        <taxon>Actinomycetes</taxon>
        <taxon>Mycobacteriales</taxon>
        <taxon>Corynebacteriaceae</taxon>
        <taxon>Corynebacterium</taxon>
    </lineage>
</organism>